<dbReference type="AlphaFoldDB" id="A0A418Q5F4"/>
<proteinExistence type="predicted"/>
<protein>
    <submittedName>
        <fullName evidence="1">Uncharacterized protein</fullName>
    </submittedName>
</protein>
<dbReference type="Proteomes" id="UP000285278">
    <property type="component" value="Unassembled WGS sequence"/>
</dbReference>
<reference evidence="1 2" key="1">
    <citation type="submission" date="2018-09" db="EMBL/GenBank/DDBJ databases">
        <title>Optimization and identification of Corynebacterium falsenii FN1-14 from fish paste.</title>
        <authorList>
            <person name="Daroonpunt R."/>
            <person name="Tanasupawat S."/>
        </authorList>
    </citation>
    <scope>NUCLEOTIDE SEQUENCE [LARGE SCALE GENOMIC DNA]</scope>
    <source>
        <strain evidence="1 2">FN1-14</strain>
    </source>
</reference>
<dbReference type="EMBL" id="QXJK01000011">
    <property type="protein sequence ID" value="RIX33857.1"/>
    <property type="molecule type" value="Genomic_DNA"/>
</dbReference>
<comment type="caution">
    <text evidence="1">The sequence shown here is derived from an EMBL/GenBank/DDBJ whole genome shotgun (WGS) entry which is preliminary data.</text>
</comment>
<sequence>MLNISYLTTLSIHTPGVHRRCSNLELAAEHCQNLGTALAGESPPTIAGNIFPVALAHLCTEGGRAIRGHGEQLLATTLSIMRFADGVDNQDSVNANALDGAR</sequence>
<dbReference type="RefSeq" id="WP_119665125.1">
    <property type="nucleotide sequence ID" value="NZ_QXJK01000011.1"/>
</dbReference>
<accession>A0A418Q5F4</accession>
<evidence type="ECO:0000313" key="2">
    <source>
        <dbReference type="Proteomes" id="UP000285278"/>
    </source>
</evidence>
<name>A0A418Q5F4_9CORY</name>
<gene>
    <name evidence="1" type="ORF">D3M95_09190</name>
</gene>
<evidence type="ECO:0000313" key="1">
    <source>
        <dbReference type="EMBL" id="RIX33857.1"/>
    </source>
</evidence>
<organism evidence="1 2">
    <name type="scientific">Corynebacterium falsenii</name>
    <dbReference type="NCBI Taxonomy" id="108486"/>
    <lineage>
        <taxon>Bacteria</taxon>
        <taxon>Bacillati</taxon>
        <taxon>Actinomycetota</taxon>
        <taxon>Actinomycetes</taxon>
        <taxon>Mycobacteriales</taxon>
        <taxon>Corynebacteriaceae</taxon>
        <taxon>Corynebacterium</taxon>
    </lineage>
</organism>
<keyword evidence="2" id="KW-1185">Reference proteome</keyword>